<evidence type="ECO:0000259" key="17">
    <source>
        <dbReference type="PROSITE" id="PS51387"/>
    </source>
</evidence>
<dbReference type="SMART" id="SM01092">
    <property type="entry name" value="CO_deh_flav_C"/>
    <property type="match status" value="1"/>
</dbReference>
<evidence type="ECO:0000256" key="7">
    <source>
        <dbReference type="ARBA" id="ARBA00022827"/>
    </source>
</evidence>
<dbReference type="Pfam" id="PF01799">
    <property type="entry name" value="Fer2_2"/>
    <property type="match status" value="1"/>
</dbReference>
<dbReference type="InterPro" id="IPR002346">
    <property type="entry name" value="Mopterin_DH_FAD-bd"/>
</dbReference>
<dbReference type="STRING" id="947166.A0A1D1V6Q8"/>
<dbReference type="PROSITE" id="PS51085">
    <property type="entry name" value="2FE2S_FER_2"/>
    <property type="match status" value="1"/>
</dbReference>
<dbReference type="SMART" id="SM01008">
    <property type="entry name" value="Ald_Xan_dh_C"/>
    <property type="match status" value="1"/>
</dbReference>
<dbReference type="Pfam" id="PF03450">
    <property type="entry name" value="CO_deh_flav_C"/>
    <property type="match status" value="1"/>
</dbReference>
<feature type="active site" description="Proton acceptor" evidence="13">
    <location>
        <position position="1223"/>
    </location>
</feature>
<dbReference type="Pfam" id="PF00941">
    <property type="entry name" value="FAD_binding_5"/>
    <property type="match status" value="1"/>
</dbReference>
<evidence type="ECO:0000313" key="19">
    <source>
        <dbReference type="Proteomes" id="UP000186922"/>
    </source>
</evidence>
<evidence type="ECO:0000256" key="3">
    <source>
        <dbReference type="ARBA" id="ARBA00022505"/>
    </source>
</evidence>
<dbReference type="PIRSF" id="PIRSF000127">
    <property type="entry name" value="Xanthine_DH"/>
    <property type="match status" value="1"/>
</dbReference>
<keyword evidence="8" id="KW-0560">Oxidoreductase</keyword>
<dbReference type="EMBL" id="BDGG01000002">
    <property type="protein sequence ID" value="GAU94198.1"/>
    <property type="molecule type" value="Genomic_DNA"/>
</dbReference>
<dbReference type="SUPFAM" id="SSF55447">
    <property type="entry name" value="CO dehydrogenase flavoprotein C-terminal domain-like"/>
    <property type="match status" value="1"/>
</dbReference>
<evidence type="ECO:0000256" key="8">
    <source>
        <dbReference type="ARBA" id="ARBA00023002"/>
    </source>
</evidence>
<dbReference type="InterPro" id="IPR016166">
    <property type="entry name" value="FAD-bd_PCMH"/>
</dbReference>
<dbReference type="SUPFAM" id="SSF56003">
    <property type="entry name" value="Molybdenum cofactor-binding domain"/>
    <property type="match status" value="1"/>
</dbReference>
<evidence type="ECO:0000256" key="6">
    <source>
        <dbReference type="ARBA" id="ARBA00022723"/>
    </source>
</evidence>
<name>A0A1D1V6Q8_RAMVA</name>
<dbReference type="InterPro" id="IPR016169">
    <property type="entry name" value="FAD-bd_PCMH_sub2"/>
</dbReference>
<evidence type="ECO:0000256" key="13">
    <source>
        <dbReference type="PIRSR" id="PIRSR000127-1"/>
    </source>
</evidence>
<dbReference type="InterPro" id="IPR016208">
    <property type="entry name" value="Ald_Oxase/xanthine_DH-like"/>
</dbReference>
<dbReference type="Pfam" id="PF20256">
    <property type="entry name" value="MoCoBD_2"/>
    <property type="match status" value="1"/>
</dbReference>
<evidence type="ECO:0000256" key="2">
    <source>
        <dbReference type="ARBA" id="ARBA00006849"/>
    </source>
</evidence>
<feature type="binding site" evidence="14">
    <location>
        <begin position="243"/>
        <end position="250"/>
    </location>
    <ligand>
        <name>FAD</name>
        <dbReference type="ChEBI" id="CHEBI:57692"/>
    </ligand>
</feature>
<comment type="caution">
    <text evidence="18">The sequence shown here is derived from an EMBL/GenBank/DDBJ whole genome shotgun (WGS) entry which is preliminary data.</text>
</comment>
<evidence type="ECO:0000256" key="11">
    <source>
        <dbReference type="ARBA" id="ARBA00023027"/>
    </source>
</evidence>
<feature type="binding site" evidence="15">
    <location>
        <position position="113"/>
    </location>
    <ligand>
        <name>[2Fe-2S] cluster</name>
        <dbReference type="ChEBI" id="CHEBI:190135"/>
        <label>2</label>
    </ligand>
</feature>
<feature type="binding site" evidence="15">
    <location>
        <position position="43"/>
    </location>
    <ligand>
        <name>[2Fe-2S] cluster</name>
        <dbReference type="ChEBI" id="CHEBI:190135"/>
        <label>1</label>
    </ligand>
</feature>
<gene>
    <name evidence="18" type="primary">RvY_06020-1</name>
    <name evidence="18" type="synonym">RvY_06020.1</name>
    <name evidence="18" type="ORF">RvY_06020</name>
</gene>
<organism evidence="18 19">
    <name type="scientific">Ramazzottius varieornatus</name>
    <name type="common">Water bear</name>
    <name type="synonym">Tardigrade</name>
    <dbReference type="NCBI Taxonomy" id="947166"/>
    <lineage>
        <taxon>Eukaryota</taxon>
        <taxon>Metazoa</taxon>
        <taxon>Ecdysozoa</taxon>
        <taxon>Tardigrada</taxon>
        <taxon>Eutardigrada</taxon>
        <taxon>Parachela</taxon>
        <taxon>Hypsibioidea</taxon>
        <taxon>Ramazzottiidae</taxon>
        <taxon>Ramazzottius</taxon>
    </lineage>
</organism>
<dbReference type="GO" id="GO:0005506">
    <property type="term" value="F:iron ion binding"/>
    <property type="evidence" value="ECO:0007669"/>
    <property type="project" value="InterPro"/>
</dbReference>
<dbReference type="FunFam" id="3.10.20.30:FF:000012">
    <property type="entry name" value="Xanthine dehydrogenase/oxidase"/>
    <property type="match status" value="1"/>
</dbReference>
<dbReference type="InterPro" id="IPR005107">
    <property type="entry name" value="CO_DH_flav_C"/>
</dbReference>
<feature type="binding site" evidence="15">
    <location>
        <position position="116"/>
    </location>
    <ligand>
        <name>[2Fe-2S] cluster</name>
        <dbReference type="ChEBI" id="CHEBI:190135"/>
        <label>2</label>
    </ligand>
</feature>
<dbReference type="SUPFAM" id="SSF54665">
    <property type="entry name" value="CO dehydrogenase molybdoprotein N-domain-like"/>
    <property type="match status" value="1"/>
</dbReference>
<dbReference type="SUPFAM" id="SSF56176">
    <property type="entry name" value="FAD-binding/transporter-associated domain-like"/>
    <property type="match status" value="1"/>
</dbReference>
<evidence type="ECO:0000256" key="1">
    <source>
        <dbReference type="ARBA" id="ARBA00001974"/>
    </source>
</evidence>
<sequence>MASSSALVTINNVKYSVGEAYSDTTLNQFLRKTLGLTGTKVLCREGGCGVCVVYVEEPDPNQPGSTIKRSINSCLCPILSCDGWNITTVEGTGNQKKPSQLQQQLTSHNGTQCGYCTPGMVMNMHALTKMSEGQKLTEQTVENSFDGNICRCTGYRPILDAFKTFAHDSKSKLLDLEDVGLSLQICPKNGSPCSGRCHHEHDSITEVLPTHDLGASSSWYRPKSLAELYTLLEGPLKGKKVFLVAGHTSVGVYDDGPCDALVDTKKIVELTQITTDATEGVTVGANVSLTHLIQVLREPAAKNPAQYHYMDVLADHISKVASVPIRNAASWTGNLMLKRAHNEFPSDVFLCFELAEAVITIGNKDGTSSVSPSQLLTTNFDDPKQVILKATFHPKPSNVLYRTYKIMPRSQNSHALVNAGFRAEVDSYQTGKRIIRSIALIFGNINPSFIYAIHTQKFLIEADMADPAVLQGALGRLRNELQPKAYPAEPSLEYRTNLACALFYKFALEILGDVADQRYRSAVGQLVRPLSSGQQDYPTEPKNYPLTLPIPKLESVVQCTGQAKYISDMDSSTMLHAAFVLSEQGSADITQIDSTNALKVNGVVRVITSIDIPGSNNFVAPPGVAEELLASRQVVFAGQPVAIVVATSQVAAENGAKQVKAVYANVKTPILTCQDAIQAKSFYPAIDDLKVGDAEAAIASAPHQVKGSMELGGQMHFYMETQVAVCTPTEDGMDVEAGTQWVDAVQDGVAQVLAMNKSSINVSCKRVGGAYGGKITRNTWIAASAALAAQLTGRQVKMHLSFWDNAKLVGKRNPYHTEYHAGFDADGKLQGVYINAYVDCGAAPNDNPISGLGTWGDNAYFCPNWKFSMTACKTNTPPNTWTRAPGSTEAIYFIEHVMEHIAKFLNKPSIDVKYLNLFKNGDKCITGQTIDNCNLTDLTQQFLKNVEYQKRFNAVQIFNKESRWRKKGISVTPMKYGVVWNSNLYNCFVTIFHNGGAVAVAHGGSEIGQGINTKVAQAVAYELGISMELISIKPNMSLTNANATSTGGSVTSELVTLAALDCCKQLLSRINPTRQAMQGKSWPEVIEKCFTDGMDLTARSWVAPKTDVAPIYYNTWGVTCTEVEIDVLTGEHQILRLDVLHDCGESMSPLIDIGQIEGAVVMGLGYYTSEQLKYDEKSGQLLTYNTWYYKPPTTKDIPADFRVQILKNAPNPVGVLRSKVVAEPPLCMTCSVVFALRNACDAARQEIGKGREWFQLDAPMTVERTQGYCLPDISQYTYGPTKPTKISLRLRLTR</sequence>
<reference evidence="18 19" key="1">
    <citation type="journal article" date="2016" name="Nat. Commun.">
        <title>Extremotolerant tardigrade genome and improved radiotolerance of human cultured cells by tardigrade-unique protein.</title>
        <authorList>
            <person name="Hashimoto T."/>
            <person name="Horikawa D.D."/>
            <person name="Saito Y."/>
            <person name="Kuwahara H."/>
            <person name="Kozuka-Hata H."/>
            <person name="Shin-I T."/>
            <person name="Minakuchi Y."/>
            <person name="Ohishi K."/>
            <person name="Motoyama A."/>
            <person name="Aizu T."/>
            <person name="Enomoto A."/>
            <person name="Kondo K."/>
            <person name="Tanaka S."/>
            <person name="Hara Y."/>
            <person name="Koshikawa S."/>
            <person name="Sagara H."/>
            <person name="Miura T."/>
            <person name="Yokobori S."/>
            <person name="Miyagawa K."/>
            <person name="Suzuki Y."/>
            <person name="Kubo T."/>
            <person name="Oyama M."/>
            <person name="Kohara Y."/>
            <person name="Fujiyama A."/>
            <person name="Arakawa K."/>
            <person name="Katayama T."/>
            <person name="Toyoda A."/>
            <person name="Kunieda T."/>
        </authorList>
    </citation>
    <scope>NUCLEOTIDE SEQUENCE [LARGE SCALE GENOMIC DNA]</scope>
    <source>
        <strain evidence="18 19">YOKOZUNA-1</strain>
    </source>
</reference>
<feature type="binding site" evidence="15">
    <location>
        <position position="74"/>
    </location>
    <ligand>
        <name>[2Fe-2S] cluster</name>
        <dbReference type="ChEBI" id="CHEBI:190135"/>
        <label>1</label>
    </ligand>
</feature>
<dbReference type="InterPro" id="IPR036884">
    <property type="entry name" value="2Fe-2S-bd_dom_sf"/>
</dbReference>
<feature type="binding site" evidence="15">
    <location>
        <position position="152"/>
    </location>
    <ligand>
        <name>[2Fe-2S] cluster</name>
        <dbReference type="ChEBI" id="CHEBI:190135"/>
        <label>2</label>
    </ligand>
</feature>
<feature type="binding site" evidence="15">
    <location>
        <position position="150"/>
    </location>
    <ligand>
        <name>[2Fe-2S] cluster</name>
        <dbReference type="ChEBI" id="CHEBI:190135"/>
        <label>2</label>
    </ligand>
</feature>
<feature type="domain" description="2Fe-2S ferredoxin-type" evidence="16">
    <location>
        <begin position="6"/>
        <end position="92"/>
    </location>
</feature>
<protein>
    <recommendedName>
        <fullName evidence="20">FAD-binding PCMH-type domain-containing protein</fullName>
    </recommendedName>
</protein>
<dbReference type="FunFam" id="3.30.390.50:FF:000003">
    <property type="entry name" value="Aldehyde oxidase1"/>
    <property type="match status" value="1"/>
</dbReference>
<dbReference type="GO" id="GO:0071949">
    <property type="term" value="F:FAD binding"/>
    <property type="evidence" value="ECO:0007669"/>
    <property type="project" value="InterPro"/>
</dbReference>
<keyword evidence="9 15" id="KW-0408">Iron</keyword>
<feature type="binding site" evidence="15">
    <location>
        <position position="740"/>
    </location>
    <ligand>
        <name>Mo-molybdopterin</name>
        <dbReference type="ChEBI" id="CHEBI:71302"/>
    </ligand>
    <ligandPart>
        <name>Mo</name>
        <dbReference type="ChEBI" id="CHEBI:28685"/>
    </ligandPart>
</feature>
<dbReference type="Gene3D" id="3.30.365.10">
    <property type="entry name" value="Aldehyde oxidase/xanthine dehydrogenase, molybdopterin binding domain"/>
    <property type="match status" value="4"/>
</dbReference>
<evidence type="ECO:0000256" key="15">
    <source>
        <dbReference type="PIRSR" id="PIRSR000127-3"/>
    </source>
</evidence>
<evidence type="ECO:0000256" key="5">
    <source>
        <dbReference type="ARBA" id="ARBA00022714"/>
    </source>
</evidence>
<comment type="cofactor">
    <cofactor evidence="1 14">
        <name>FAD</name>
        <dbReference type="ChEBI" id="CHEBI:57692"/>
    </cofactor>
</comment>
<dbReference type="Proteomes" id="UP000186922">
    <property type="component" value="Unassembled WGS sequence"/>
</dbReference>
<comment type="cofactor">
    <cofactor evidence="15">
        <name>[2Fe-2S] cluster</name>
        <dbReference type="ChEBI" id="CHEBI:190135"/>
    </cofactor>
    <text evidence="15">Binds 2 [2Fe-2S] clusters.</text>
</comment>
<dbReference type="CDD" id="cd00207">
    <property type="entry name" value="fer2"/>
    <property type="match status" value="1"/>
</dbReference>
<dbReference type="Pfam" id="PF01315">
    <property type="entry name" value="Ald_Xan_dh_C"/>
    <property type="match status" value="1"/>
</dbReference>
<dbReference type="Gene3D" id="1.10.150.120">
    <property type="entry name" value="[2Fe-2S]-binding domain"/>
    <property type="match status" value="1"/>
</dbReference>
<dbReference type="PANTHER" id="PTHR11908">
    <property type="entry name" value="XANTHINE DEHYDROGENASE"/>
    <property type="match status" value="1"/>
</dbReference>
<dbReference type="Gene3D" id="3.30.390.50">
    <property type="entry name" value="CO dehydrogenase flavoprotein, C-terminal domain"/>
    <property type="match status" value="1"/>
</dbReference>
<dbReference type="InterPro" id="IPR001041">
    <property type="entry name" value="2Fe-2S_ferredoxin-type"/>
</dbReference>
<feature type="binding site" evidence="14">
    <location>
        <begin position="330"/>
        <end position="334"/>
    </location>
    <ligand>
        <name>FAD</name>
        <dbReference type="ChEBI" id="CHEBI:57692"/>
    </ligand>
</feature>
<dbReference type="Gene3D" id="3.30.465.10">
    <property type="match status" value="1"/>
</dbReference>
<dbReference type="GO" id="GO:0016491">
    <property type="term" value="F:oxidoreductase activity"/>
    <property type="evidence" value="ECO:0007669"/>
    <property type="project" value="UniProtKB-KW"/>
</dbReference>
<evidence type="ECO:0000256" key="9">
    <source>
        <dbReference type="ARBA" id="ARBA00023004"/>
    </source>
</evidence>
<feature type="binding site" evidence="15">
    <location>
        <position position="48"/>
    </location>
    <ligand>
        <name>[2Fe-2S] cluster</name>
        <dbReference type="ChEBI" id="CHEBI:190135"/>
        <label>1</label>
    </ligand>
</feature>
<evidence type="ECO:0008006" key="20">
    <source>
        <dbReference type="Google" id="ProtNLM"/>
    </source>
</evidence>
<dbReference type="Gene3D" id="3.90.1170.50">
    <property type="entry name" value="Aldehyde oxidase/xanthine dehydrogenase, a/b hammerhead"/>
    <property type="match status" value="1"/>
</dbReference>
<keyword evidence="10 15" id="KW-0411">Iron-sulfur</keyword>
<keyword evidence="3 15" id="KW-0500">Molybdenum</keyword>
<dbReference type="InterPro" id="IPR008274">
    <property type="entry name" value="AldOxase/xan_DH_MoCoBD1"/>
</dbReference>
<dbReference type="InterPro" id="IPR012675">
    <property type="entry name" value="Beta-grasp_dom_sf"/>
</dbReference>
<dbReference type="PANTHER" id="PTHR11908:SF132">
    <property type="entry name" value="ALDEHYDE OXIDASE 1-RELATED"/>
    <property type="match status" value="1"/>
</dbReference>
<evidence type="ECO:0000256" key="12">
    <source>
        <dbReference type="ARBA" id="ARBA00034078"/>
    </source>
</evidence>
<dbReference type="Pfam" id="PF02738">
    <property type="entry name" value="MoCoBD_1"/>
    <property type="match status" value="1"/>
</dbReference>
<comment type="similarity">
    <text evidence="2">Belongs to the xanthine dehydrogenase family.</text>
</comment>
<evidence type="ECO:0000259" key="16">
    <source>
        <dbReference type="PROSITE" id="PS51085"/>
    </source>
</evidence>
<dbReference type="Gene3D" id="3.10.20.30">
    <property type="match status" value="1"/>
</dbReference>
<dbReference type="SUPFAM" id="SSF47741">
    <property type="entry name" value="CO dehydrogenase ISP C-domain like"/>
    <property type="match status" value="1"/>
</dbReference>
<keyword evidence="4" id="KW-0285">Flavoprotein</keyword>
<feature type="binding site" evidence="15">
    <location>
        <position position="51"/>
    </location>
    <ligand>
        <name>[2Fe-2S] cluster</name>
        <dbReference type="ChEBI" id="CHEBI:190135"/>
        <label>1</label>
    </ligand>
</feature>
<proteinExistence type="inferred from homology"/>
<dbReference type="OrthoDB" id="8300278at2759"/>
<dbReference type="Pfam" id="PF00111">
    <property type="entry name" value="Fer2"/>
    <property type="match status" value="1"/>
</dbReference>
<dbReference type="GO" id="GO:0051537">
    <property type="term" value="F:2 iron, 2 sulfur cluster binding"/>
    <property type="evidence" value="ECO:0007669"/>
    <property type="project" value="UniProtKB-KW"/>
</dbReference>
<feature type="binding site" evidence="15">
    <location>
        <position position="1048"/>
    </location>
    <ligand>
        <name>Mo-molybdopterin</name>
        <dbReference type="ChEBI" id="CHEBI:71302"/>
    </ligand>
    <ligandPart>
        <name>Mo</name>
        <dbReference type="ChEBI" id="CHEBI:28685"/>
    </ligandPart>
</feature>
<dbReference type="InterPro" id="IPR006058">
    <property type="entry name" value="2Fe2S_fd_BS"/>
</dbReference>
<feature type="domain" description="FAD-binding PCMH-type" evidence="17">
    <location>
        <begin position="212"/>
        <end position="397"/>
    </location>
</feature>
<evidence type="ECO:0000313" key="18">
    <source>
        <dbReference type="EMBL" id="GAU94198.1"/>
    </source>
</evidence>
<comment type="cofactor">
    <cofactor evidence="15">
        <name>Mo-molybdopterin</name>
        <dbReference type="ChEBI" id="CHEBI:71302"/>
    </cofactor>
    <text evidence="15">Binds 1 Mo-molybdopterin (Mo-MPT) cofactor per subunit.</text>
</comment>
<dbReference type="FunFam" id="3.30.365.10:FF:000001">
    <property type="entry name" value="Xanthine dehydrogenase oxidase"/>
    <property type="match status" value="1"/>
</dbReference>
<accession>A0A1D1V6Q8</accession>
<dbReference type="InterPro" id="IPR036318">
    <property type="entry name" value="FAD-bd_PCMH-like_sf"/>
</dbReference>
<keyword evidence="5 15" id="KW-0001">2Fe-2S</keyword>
<dbReference type="InterPro" id="IPR036856">
    <property type="entry name" value="Ald_Oxase/Xan_DH_a/b_sf"/>
</dbReference>
<comment type="cofactor">
    <cofactor evidence="12">
        <name>[2Fe-2S] cluster</name>
        <dbReference type="ChEBI" id="CHEBI:190135"/>
    </cofactor>
</comment>
<dbReference type="SUPFAM" id="SSF54292">
    <property type="entry name" value="2Fe-2S ferredoxin-like"/>
    <property type="match status" value="1"/>
</dbReference>
<dbReference type="InterPro" id="IPR046867">
    <property type="entry name" value="AldOxase/xan_DH_MoCoBD2"/>
</dbReference>
<evidence type="ECO:0000256" key="14">
    <source>
        <dbReference type="PIRSR" id="PIRSR000127-2"/>
    </source>
</evidence>
<evidence type="ECO:0000256" key="4">
    <source>
        <dbReference type="ARBA" id="ARBA00022630"/>
    </source>
</evidence>
<feature type="binding site" evidence="14">
    <location>
        <position position="405"/>
    </location>
    <ligand>
        <name>FAD</name>
        <dbReference type="ChEBI" id="CHEBI:57692"/>
    </ligand>
</feature>
<keyword evidence="11" id="KW-0520">NAD</keyword>
<keyword evidence="7 14" id="KW-0274">FAD</keyword>
<evidence type="ECO:0000256" key="10">
    <source>
        <dbReference type="ARBA" id="ARBA00023014"/>
    </source>
</evidence>
<dbReference type="PROSITE" id="PS51387">
    <property type="entry name" value="FAD_PCMH"/>
    <property type="match status" value="1"/>
</dbReference>
<dbReference type="InterPro" id="IPR037165">
    <property type="entry name" value="AldOxase/xan_DH_Mopterin-bd_sf"/>
</dbReference>
<dbReference type="InterPro" id="IPR036010">
    <property type="entry name" value="2Fe-2S_ferredoxin-like_sf"/>
</dbReference>
<dbReference type="InterPro" id="IPR036683">
    <property type="entry name" value="CO_DH_flav_C_dom_sf"/>
</dbReference>
<dbReference type="InterPro" id="IPR002888">
    <property type="entry name" value="2Fe-2S-bd"/>
</dbReference>
<feature type="binding site" evidence="15">
    <location>
        <position position="883"/>
    </location>
    <ligand>
        <name>Mo-molybdopterin</name>
        <dbReference type="ChEBI" id="CHEBI:71302"/>
    </ligand>
    <ligandPart>
        <name>Mo</name>
        <dbReference type="ChEBI" id="CHEBI:28685"/>
    </ligandPart>
</feature>
<keyword evidence="6 15" id="KW-0479">Metal-binding</keyword>
<keyword evidence="19" id="KW-1185">Reference proteome</keyword>
<dbReference type="InterPro" id="IPR000674">
    <property type="entry name" value="Ald_Oxase/Xan_DH_a/b"/>
</dbReference>
<dbReference type="PROSITE" id="PS00197">
    <property type="entry name" value="2FE2S_FER_1"/>
    <property type="match status" value="1"/>
</dbReference>